<dbReference type="AlphaFoldDB" id="A0A8J4D428"/>
<sequence length="157" mass="16622">MGSSVCLTLCNAGQCGITPVQDWQSCTFKSASSTHGSPRSTCCARQPRRPRSRGVELAVKQSASDNFVTQLQVTRLSGIGIRRHPSSSDNPPDPHLPPHHLTRSPSPRLLPSLLPRSPLRHSATPITTAAVVAAPLSFAIVAFVAEPPPPSPCHVVG</sequence>
<organism evidence="2 3">
    <name type="scientific">Volvox reticuliferus</name>
    <dbReference type="NCBI Taxonomy" id="1737510"/>
    <lineage>
        <taxon>Eukaryota</taxon>
        <taxon>Viridiplantae</taxon>
        <taxon>Chlorophyta</taxon>
        <taxon>core chlorophytes</taxon>
        <taxon>Chlorophyceae</taxon>
        <taxon>CS clade</taxon>
        <taxon>Chlamydomonadales</taxon>
        <taxon>Volvocaceae</taxon>
        <taxon>Volvox</taxon>
    </lineage>
</organism>
<reference evidence="2" key="1">
    <citation type="journal article" date="2021" name="Proc. Natl. Acad. Sci. U.S.A.">
        <title>Three genomes in the algal genus Volvox reveal the fate of a haploid sex-determining region after a transition to homothallism.</title>
        <authorList>
            <person name="Yamamoto K."/>
            <person name="Hamaji T."/>
            <person name="Kawai-Toyooka H."/>
            <person name="Matsuzaki R."/>
            <person name="Takahashi F."/>
            <person name="Nishimura Y."/>
            <person name="Kawachi M."/>
            <person name="Noguchi H."/>
            <person name="Minakuchi Y."/>
            <person name="Umen J.G."/>
            <person name="Toyoda A."/>
            <person name="Nozaki H."/>
        </authorList>
    </citation>
    <scope>NUCLEOTIDE SEQUENCE</scope>
    <source>
        <strain evidence="2">NIES-3785</strain>
    </source>
</reference>
<evidence type="ECO:0000313" key="3">
    <source>
        <dbReference type="Proteomes" id="UP000722791"/>
    </source>
</evidence>
<feature type="region of interest" description="Disordered" evidence="1">
    <location>
        <begin position="78"/>
        <end position="108"/>
    </location>
</feature>
<proteinExistence type="predicted"/>
<feature type="region of interest" description="Disordered" evidence="1">
    <location>
        <begin position="29"/>
        <end position="60"/>
    </location>
</feature>
<comment type="caution">
    <text evidence="2">The sequence shown here is derived from an EMBL/GenBank/DDBJ whole genome shotgun (WGS) entry which is preliminary data.</text>
</comment>
<feature type="compositionally biased region" description="Polar residues" evidence="1">
    <location>
        <begin position="29"/>
        <end position="40"/>
    </location>
</feature>
<protein>
    <submittedName>
        <fullName evidence="2">Uncharacterized protein</fullName>
    </submittedName>
</protein>
<name>A0A8J4D428_9CHLO</name>
<evidence type="ECO:0000256" key="1">
    <source>
        <dbReference type="SAM" id="MobiDB-lite"/>
    </source>
</evidence>
<evidence type="ECO:0000313" key="2">
    <source>
        <dbReference type="EMBL" id="GIL95161.1"/>
    </source>
</evidence>
<accession>A0A8J4D428</accession>
<dbReference type="Proteomes" id="UP000722791">
    <property type="component" value="Unassembled WGS sequence"/>
</dbReference>
<dbReference type="EMBL" id="BNCQ01000002">
    <property type="protein sequence ID" value="GIL95161.1"/>
    <property type="molecule type" value="Genomic_DNA"/>
</dbReference>
<gene>
    <name evidence="2" type="ORF">Vretimale_1234</name>
</gene>